<keyword evidence="2" id="KW-1185">Reference proteome</keyword>
<proteinExistence type="predicted"/>
<sequence>MQNQTLFNDETNDVSISHLQIVTFYSPLAGVHVTGLEDKVVGEGWLPLALDWLRRRGVKGSRNFLPTGYSCGDRRDRVHALRERFDQAWQTVGQDFNL</sequence>
<accession>A0AAE1DVY3</accession>
<protein>
    <submittedName>
        <fullName evidence="1">Uncharacterized protein</fullName>
    </submittedName>
</protein>
<evidence type="ECO:0000313" key="2">
    <source>
        <dbReference type="Proteomes" id="UP001283361"/>
    </source>
</evidence>
<name>A0AAE1DVY3_9GAST</name>
<dbReference type="Proteomes" id="UP001283361">
    <property type="component" value="Unassembled WGS sequence"/>
</dbReference>
<gene>
    <name evidence="1" type="ORF">RRG08_062723</name>
</gene>
<comment type="caution">
    <text evidence="1">The sequence shown here is derived from an EMBL/GenBank/DDBJ whole genome shotgun (WGS) entry which is preliminary data.</text>
</comment>
<dbReference type="EMBL" id="JAWDGP010002178">
    <property type="protein sequence ID" value="KAK3784979.1"/>
    <property type="molecule type" value="Genomic_DNA"/>
</dbReference>
<reference evidence="1" key="1">
    <citation type="journal article" date="2023" name="G3 (Bethesda)">
        <title>A reference genome for the long-term kleptoplast-retaining sea slug Elysia crispata morphotype clarki.</title>
        <authorList>
            <person name="Eastman K.E."/>
            <person name="Pendleton A.L."/>
            <person name="Shaikh M.A."/>
            <person name="Suttiyut T."/>
            <person name="Ogas R."/>
            <person name="Tomko P."/>
            <person name="Gavelis G."/>
            <person name="Widhalm J.R."/>
            <person name="Wisecaver J.H."/>
        </authorList>
    </citation>
    <scope>NUCLEOTIDE SEQUENCE</scope>
    <source>
        <strain evidence="1">ECLA1</strain>
    </source>
</reference>
<dbReference type="AlphaFoldDB" id="A0AAE1DVY3"/>
<organism evidence="1 2">
    <name type="scientific">Elysia crispata</name>
    <name type="common">lettuce slug</name>
    <dbReference type="NCBI Taxonomy" id="231223"/>
    <lineage>
        <taxon>Eukaryota</taxon>
        <taxon>Metazoa</taxon>
        <taxon>Spiralia</taxon>
        <taxon>Lophotrochozoa</taxon>
        <taxon>Mollusca</taxon>
        <taxon>Gastropoda</taxon>
        <taxon>Heterobranchia</taxon>
        <taxon>Euthyneura</taxon>
        <taxon>Panpulmonata</taxon>
        <taxon>Sacoglossa</taxon>
        <taxon>Placobranchoidea</taxon>
        <taxon>Plakobranchidae</taxon>
        <taxon>Elysia</taxon>
    </lineage>
</organism>
<evidence type="ECO:0000313" key="1">
    <source>
        <dbReference type="EMBL" id="KAK3784979.1"/>
    </source>
</evidence>